<evidence type="ECO:0000313" key="1">
    <source>
        <dbReference type="EMBL" id="ANE46288.1"/>
    </source>
</evidence>
<reference evidence="1 2" key="1">
    <citation type="submission" date="2015-01" db="EMBL/GenBank/DDBJ databases">
        <title>Paenibacillus swuensis/DY6/whole genome sequencing.</title>
        <authorList>
            <person name="Kim M.K."/>
            <person name="Srinivasan S."/>
            <person name="Lee J.-J."/>
        </authorList>
    </citation>
    <scope>NUCLEOTIDE SEQUENCE [LARGE SCALE GENOMIC DNA]</scope>
    <source>
        <strain evidence="1 2">DY6</strain>
    </source>
</reference>
<evidence type="ECO:0000313" key="2">
    <source>
        <dbReference type="Proteomes" id="UP000076927"/>
    </source>
</evidence>
<dbReference type="OrthoDB" id="2661663at2"/>
<dbReference type="EMBL" id="CP011388">
    <property type="protein sequence ID" value="ANE46288.1"/>
    <property type="molecule type" value="Genomic_DNA"/>
</dbReference>
<keyword evidence="2" id="KW-1185">Reference proteome</keyword>
<dbReference type="AlphaFoldDB" id="A0A172TGV3"/>
<dbReference type="PATRIC" id="fig|1178515.4.peg.1667"/>
<proteinExistence type="predicted"/>
<accession>A0A172TGV3</accession>
<dbReference type="KEGG" id="pswu:SY83_08380"/>
<protein>
    <recommendedName>
        <fullName evidence="3">HTH cro/C1-type domain-containing protein</fullName>
    </recommendedName>
</protein>
<organism evidence="1 2">
    <name type="scientific">Paenibacillus swuensis</name>
    <dbReference type="NCBI Taxonomy" id="1178515"/>
    <lineage>
        <taxon>Bacteria</taxon>
        <taxon>Bacillati</taxon>
        <taxon>Bacillota</taxon>
        <taxon>Bacilli</taxon>
        <taxon>Bacillales</taxon>
        <taxon>Paenibacillaceae</taxon>
        <taxon>Paenibacillus</taxon>
    </lineage>
</organism>
<evidence type="ECO:0008006" key="3">
    <source>
        <dbReference type="Google" id="ProtNLM"/>
    </source>
</evidence>
<dbReference type="Proteomes" id="UP000076927">
    <property type="component" value="Chromosome"/>
</dbReference>
<name>A0A172TGV3_9BACL</name>
<dbReference type="RefSeq" id="WP_068605826.1">
    <property type="nucleotide sequence ID" value="NZ_CP011388.1"/>
</dbReference>
<sequence>MEINKIRVRKLLDEEAAGNYRELARILDVQVSQLHKLINKDSKAGPVFLGKLRQYCIQKGIPFDDFIK</sequence>
<gene>
    <name evidence="1" type="ORF">SY83_08380</name>
</gene>